<sequence>MTAEDPWARAVRQQVGLGRLLPLGGARDGGWITEAAARAVLRRAAAEVPGVRLGALRITLADPDEVAEPAVPPPPSALPPGPLRVAADFAATAAAPLPEAASRLRLALSTAADRRLGLTVRDVDLRVTELLDGPAEPTKARMPQPPLAREGTDPDEIRAATAARSVPGVVRLTGGLGGRGRGVHCDERRDGSAALPHRHVRVELAVAEGHRPRDVVRQVRTAVAAALEGRPTVAVLVTAVG</sequence>
<keyword evidence="2" id="KW-1185">Reference proteome</keyword>
<dbReference type="Proteomes" id="UP000270471">
    <property type="component" value="Unassembled WGS sequence"/>
</dbReference>
<reference evidence="1 2" key="1">
    <citation type="submission" date="2017-11" db="EMBL/GenBank/DDBJ databases">
        <title>Draft genome of actinobacteria isolated from guarana (Paullinia cupana (Mart.) Ducke.</title>
        <authorList>
            <person name="Siqueira K.A."/>
            <person name="Liotti R.G."/>
            <person name="Mendes T.A.O."/>
            <person name="Soares M.A."/>
        </authorList>
    </citation>
    <scope>NUCLEOTIDE SEQUENCE [LARGE SCALE GENOMIC DNA]</scope>
    <source>
        <strain evidence="1 2">193</strain>
    </source>
</reference>
<dbReference type="OrthoDB" id="4338350at2"/>
<proteinExistence type="predicted"/>
<dbReference type="EMBL" id="PENI01000026">
    <property type="protein sequence ID" value="RMB81935.1"/>
    <property type="molecule type" value="Genomic_DNA"/>
</dbReference>
<evidence type="ECO:0000313" key="1">
    <source>
        <dbReference type="EMBL" id="RMB81935.1"/>
    </source>
</evidence>
<dbReference type="AlphaFoldDB" id="A0A3M0HZ56"/>
<organism evidence="1 2">
    <name type="scientific">Streptomyces shenzhenensis</name>
    <dbReference type="NCBI Taxonomy" id="943815"/>
    <lineage>
        <taxon>Bacteria</taxon>
        <taxon>Bacillati</taxon>
        <taxon>Actinomycetota</taxon>
        <taxon>Actinomycetes</taxon>
        <taxon>Kitasatosporales</taxon>
        <taxon>Streptomycetaceae</taxon>
        <taxon>Streptomyces</taxon>
    </lineage>
</organism>
<comment type="caution">
    <text evidence="1">The sequence shown here is derived from an EMBL/GenBank/DDBJ whole genome shotgun (WGS) entry which is preliminary data.</text>
</comment>
<gene>
    <name evidence="1" type="ORF">CTZ28_31920</name>
</gene>
<dbReference type="RefSeq" id="WP_121893237.1">
    <property type="nucleotide sequence ID" value="NZ_PENI01000026.1"/>
</dbReference>
<accession>A0A3M0HZ56</accession>
<protein>
    <submittedName>
        <fullName evidence="1">Nucleopolyhedrovirus P10 family protein</fullName>
    </submittedName>
</protein>
<evidence type="ECO:0000313" key="2">
    <source>
        <dbReference type="Proteomes" id="UP000270471"/>
    </source>
</evidence>
<name>A0A3M0HZ56_9ACTN</name>